<reference evidence="1" key="1">
    <citation type="submission" date="2016-06" db="UniProtKB">
        <authorList>
            <consortium name="WormBaseParasite"/>
        </authorList>
    </citation>
    <scope>IDENTIFICATION</scope>
</reference>
<dbReference type="WBParaSite" id="SCUD_0002294601-mRNA-1">
    <property type="protein sequence ID" value="SCUD_0002294601-mRNA-1"/>
    <property type="gene ID" value="SCUD_0002294601"/>
</dbReference>
<organism evidence="1">
    <name type="scientific">Schistosoma curassoni</name>
    <dbReference type="NCBI Taxonomy" id="6186"/>
    <lineage>
        <taxon>Eukaryota</taxon>
        <taxon>Metazoa</taxon>
        <taxon>Spiralia</taxon>
        <taxon>Lophotrochozoa</taxon>
        <taxon>Platyhelminthes</taxon>
        <taxon>Trematoda</taxon>
        <taxon>Digenea</taxon>
        <taxon>Strigeidida</taxon>
        <taxon>Schistosomatoidea</taxon>
        <taxon>Schistosomatidae</taxon>
        <taxon>Schistosoma</taxon>
    </lineage>
</organism>
<name>A0A183L6H4_9TREM</name>
<accession>A0A183L6H4</accession>
<protein>
    <submittedName>
        <fullName evidence="1">Secreted protein</fullName>
    </submittedName>
</protein>
<dbReference type="AlphaFoldDB" id="A0A183L6H4"/>
<proteinExistence type="predicted"/>
<evidence type="ECO:0000313" key="1">
    <source>
        <dbReference type="WBParaSite" id="SCUD_0002294601-mRNA-1"/>
    </source>
</evidence>
<sequence>MMDLLTVIFKVRIKVLPFIRSSVSFVSVMFVQTTEARTCAKMIKLRHKNGLRNKNVSGVLHMKSALIATNIFECPMNPGFENNRIAKYRRNLSCDCLLGKLMKPTKKESLNAFM</sequence>